<proteinExistence type="predicted"/>
<dbReference type="RefSeq" id="WP_139919201.1">
    <property type="nucleotide sequence ID" value="NZ_CBCSLE010000138.1"/>
</dbReference>
<dbReference type="EMBL" id="JAAAPK010000001">
    <property type="protein sequence ID" value="NBC38401.1"/>
    <property type="molecule type" value="Genomic_DNA"/>
</dbReference>
<dbReference type="CDD" id="cd09618">
    <property type="entry name" value="CBM9_like_2"/>
    <property type="match status" value="1"/>
</dbReference>
<name>A0A7X5BMV9_9BACT</name>
<evidence type="ECO:0000313" key="2">
    <source>
        <dbReference type="EMBL" id="NBC38401.1"/>
    </source>
</evidence>
<dbReference type="InterPro" id="IPR045670">
    <property type="entry name" value="DUF5916"/>
</dbReference>
<dbReference type="Proteomes" id="UP000537825">
    <property type="component" value="Unassembled WGS sequence"/>
</dbReference>
<gene>
    <name evidence="2" type="ORF">GTZ93_01050</name>
</gene>
<comment type="caution">
    <text evidence="2">The sequence shown here is derived from an EMBL/GenBank/DDBJ whole genome shotgun (WGS) entry which is preliminary data.</text>
</comment>
<sequence>MPLVSRPRSTAPVVMGLLTLLWAAAPRAEGPPASGAIQARRTLKPIQLDGRLDEAEWEQAPLFDRFVQTFPKNGAAPSERTDLRVLYDDDNLYVGILARDSQPLLINRQLGRRDRPPESDSVTVMVDSAHDHRTAYAFTVNAGGILRDVLYFEDIKYTEDWDAVWDGAAADLPDGWSAELVIPLHLLRFPEAPTHTFGLAVRRQLARTREVIDSTLLPRNDNAFVSRFGHLEGLERIPSRSGVQLTPYVAARFGMSPRYADPARPTPRLGSPSADVGVDLRAALTSDLTLTATVNPDFGQVEADQLILNLSTFEQFFPEKRPFFLQGMDVFQPVGDSSQTLFYTRRIGLETPILAAVKLTGNLTDTLQVGVLDAVVMGPSAPRTDLTGEDGEAPPDRRIRFHPSRPLHLGPNNALPAQAGAAQNFLTVVLRQQPVTGVSVGGTFAAATPLSDLCAGGLPQDPAERDACRVAGGNAAALDWDVRSTDGAWGVRGQLTGSRVAGGPEAGRALRDGTLLRPGDLGLGTYVSGGKQGGEPFRFDVGYEYLSPRLELSTTGYQPTQNLQEASGRVSFVRPTGFGPLLDFSSSVQGISSWTTDGRGIRLSHKLTVGALATLPGFHAVECELGQLTGRSDIREIPLTGIPYERPPYRYAACAGSTDKNRALSFQLDGYVGRISAPAPLPSKTGGGGAVTMTWRPTPRLETQLTSELLTNLDGPRYVGDEDGRLVFGQLHPRAVSFTLRQLLVLTPRLTLQAYAQFFSAYGRYGPFFEGTPDANGRLPLARLTPTTTALDPDFHESALNLNAVLRWEYRLGSTLYFVYSRAQTELPTTPGTTQVTRLAPNQLLDGATTDTWLLKWSHQWGL</sequence>
<dbReference type="Gene3D" id="2.60.40.1190">
    <property type="match status" value="1"/>
</dbReference>
<evidence type="ECO:0000259" key="1">
    <source>
        <dbReference type="Pfam" id="PF19313"/>
    </source>
</evidence>
<feature type="domain" description="DUF5916" evidence="1">
    <location>
        <begin position="472"/>
        <end position="823"/>
    </location>
</feature>
<accession>A0A7X5BMV9</accession>
<keyword evidence="3" id="KW-1185">Reference proteome</keyword>
<protein>
    <recommendedName>
        <fullName evidence="1">DUF5916 domain-containing protein</fullName>
    </recommendedName>
</protein>
<evidence type="ECO:0000313" key="3">
    <source>
        <dbReference type="Proteomes" id="UP000537825"/>
    </source>
</evidence>
<dbReference type="Pfam" id="PF19313">
    <property type="entry name" value="DUF5916"/>
    <property type="match status" value="2"/>
</dbReference>
<organism evidence="2 3">
    <name type="scientific">Corallococcus exiguus</name>
    <dbReference type="NCBI Taxonomy" id="83462"/>
    <lineage>
        <taxon>Bacteria</taxon>
        <taxon>Pseudomonadati</taxon>
        <taxon>Myxococcota</taxon>
        <taxon>Myxococcia</taxon>
        <taxon>Myxococcales</taxon>
        <taxon>Cystobacterineae</taxon>
        <taxon>Myxococcaceae</taxon>
        <taxon>Corallococcus</taxon>
    </lineage>
</organism>
<reference evidence="2 3" key="1">
    <citation type="submission" date="2020-01" db="EMBL/GenBank/DDBJ databases">
        <title>The draft genome sequence of Corallococcus exiguus DSM 14696.</title>
        <authorList>
            <person name="Zhang X."/>
            <person name="Zhu H."/>
        </authorList>
    </citation>
    <scope>NUCLEOTIDE SEQUENCE [LARGE SCALE GENOMIC DNA]</scope>
    <source>
        <strain evidence="2 3">DSM 14696</strain>
    </source>
</reference>
<dbReference type="AlphaFoldDB" id="A0A7X5BMV9"/>
<dbReference type="SUPFAM" id="SSF49344">
    <property type="entry name" value="CBD9-like"/>
    <property type="match status" value="1"/>
</dbReference>
<feature type="domain" description="DUF5916" evidence="1">
    <location>
        <begin position="271"/>
        <end position="349"/>
    </location>
</feature>